<evidence type="ECO:0000256" key="3">
    <source>
        <dbReference type="ARBA" id="ARBA00022448"/>
    </source>
</evidence>
<evidence type="ECO:0000259" key="14">
    <source>
        <dbReference type="Pfam" id="PF21305"/>
    </source>
</evidence>
<feature type="domain" description="NolW-like" evidence="13">
    <location>
        <begin position="168"/>
        <end position="226"/>
    </location>
</feature>
<feature type="domain" description="NolW-like" evidence="13">
    <location>
        <begin position="234"/>
        <end position="303"/>
    </location>
</feature>
<proteinExistence type="inferred from homology"/>
<keyword evidence="5" id="KW-0812">Transmembrane</keyword>
<organism evidence="15 16">
    <name type="scientific">Candidatus Magnetoglobus multicellularis str. Araruama</name>
    <dbReference type="NCBI Taxonomy" id="890399"/>
    <lineage>
        <taxon>Bacteria</taxon>
        <taxon>Pseudomonadati</taxon>
        <taxon>Thermodesulfobacteriota</taxon>
        <taxon>Desulfobacteria</taxon>
        <taxon>Desulfobacterales</taxon>
        <taxon>Desulfobacteraceae</taxon>
        <taxon>Candidatus Magnetoglobus</taxon>
    </lineage>
</organism>
<keyword evidence="9" id="KW-0998">Cell outer membrane</keyword>
<keyword evidence="3 10" id="KW-0813">Transport</keyword>
<dbReference type="Pfam" id="PF21305">
    <property type="entry name" value="type_II_gspD_N0"/>
    <property type="match status" value="1"/>
</dbReference>
<dbReference type="InterPro" id="IPR005644">
    <property type="entry name" value="NolW-like"/>
</dbReference>
<evidence type="ECO:0000256" key="4">
    <source>
        <dbReference type="ARBA" id="ARBA00022452"/>
    </source>
</evidence>
<comment type="similarity">
    <text evidence="2">Belongs to the bacterial secretin family. GSP D subfamily.</text>
</comment>
<dbReference type="Pfam" id="PF03958">
    <property type="entry name" value="Secretin_N"/>
    <property type="match status" value="3"/>
</dbReference>
<evidence type="ECO:0000256" key="11">
    <source>
        <dbReference type="SAM" id="MobiDB-lite"/>
    </source>
</evidence>
<keyword evidence="4" id="KW-1134">Transmembrane beta strand</keyword>
<dbReference type="Proteomes" id="UP000189670">
    <property type="component" value="Unassembled WGS sequence"/>
</dbReference>
<dbReference type="PANTHER" id="PTHR30332:SF24">
    <property type="entry name" value="SECRETIN GSPD-RELATED"/>
    <property type="match status" value="1"/>
</dbReference>
<accession>A0A1V1PFM4</accession>
<dbReference type="InterPro" id="IPR004846">
    <property type="entry name" value="T2SS/T3SS_dom"/>
</dbReference>
<protein>
    <submittedName>
        <fullName evidence="15">General secretion pathway protein D</fullName>
    </submittedName>
</protein>
<feature type="domain" description="GspD-like N0" evidence="14">
    <location>
        <begin position="71"/>
        <end position="140"/>
    </location>
</feature>
<comment type="subcellular location">
    <subcellularLocation>
        <location evidence="1 10">Cell outer membrane</location>
    </subcellularLocation>
</comment>
<dbReference type="InterPro" id="IPR038591">
    <property type="entry name" value="NolW-like_sf"/>
</dbReference>
<dbReference type="Pfam" id="PF00263">
    <property type="entry name" value="Secretin"/>
    <property type="match status" value="1"/>
</dbReference>
<evidence type="ECO:0000313" key="16">
    <source>
        <dbReference type="Proteomes" id="UP000189670"/>
    </source>
</evidence>
<dbReference type="Gene3D" id="3.30.1370.120">
    <property type="match status" value="3"/>
</dbReference>
<feature type="domain" description="Type II/III secretion system secretin-like" evidence="12">
    <location>
        <begin position="467"/>
        <end position="629"/>
    </location>
</feature>
<feature type="region of interest" description="Disordered" evidence="11">
    <location>
        <begin position="40"/>
        <end position="64"/>
    </location>
</feature>
<evidence type="ECO:0000256" key="10">
    <source>
        <dbReference type="RuleBase" id="RU004004"/>
    </source>
</evidence>
<evidence type="ECO:0000256" key="2">
    <source>
        <dbReference type="ARBA" id="ARBA00006980"/>
    </source>
</evidence>
<keyword evidence="6" id="KW-0732">Signal</keyword>
<dbReference type="InterPro" id="IPR050810">
    <property type="entry name" value="Bact_Secretion_Sys_Channel"/>
</dbReference>
<gene>
    <name evidence="15" type="ORF">OMM_00731</name>
</gene>
<evidence type="ECO:0000256" key="9">
    <source>
        <dbReference type="ARBA" id="ARBA00023237"/>
    </source>
</evidence>
<dbReference type="GO" id="GO:0015628">
    <property type="term" value="P:protein secretion by the type II secretion system"/>
    <property type="evidence" value="ECO:0007669"/>
    <property type="project" value="InterPro"/>
</dbReference>
<feature type="domain" description="NolW-like" evidence="13">
    <location>
        <begin position="310"/>
        <end position="383"/>
    </location>
</feature>
<dbReference type="InterPro" id="IPR001775">
    <property type="entry name" value="GspD/PilQ"/>
</dbReference>
<evidence type="ECO:0000256" key="6">
    <source>
        <dbReference type="ARBA" id="ARBA00022729"/>
    </source>
</evidence>
<dbReference type="EMBL" id="ATBP01000041">
    <property type="protein sequence ID" value="ETR73722.1"/>
    <property type="molecule type" value="Genomic_DNA"/>
</dbReference>
<evidence type="ECO:0000259" key="13">
    <source>
        <dbReference type="Pfam" id="PF03958"/>
    </source>
</evidence>
<dbReference type="GO" id="GO:0009279">
    <property type="term" value="C:cell outer membrane"/>
    <property type="evidence" value="ECO:0007669"/>
    <property type="project" value="UniProtKB-SubCell"/>
</dbReference>
<reference evidence="16" key="1">
    <citation type="submission" date="2012-11" db="EMBL/GenBank/DDBJ databases">
        <authorList>
            <person name="Lucero-Rivera Y.E."/>
            <person name="Tovar-Ramirez D."/>
        </authorList>
    </citation>
    <scope>NUCLEOTIDE SEQUENCE [LARGE SCALE GENOMIC DNA]</scope>
    <source>
        <strain evidence="16">Araruama</strain>
    </source>
</reference>
<keyword evidence="8" id="KW-0472">Membrane</keyword>
<name>A0A1V1PFM4_9BACT</name>
<dbReference type="NCBIfam" id="TIGR02517">
    <property type="entry name" value="type_II_gspD"/>
    <property type="match status" value="1"/>
</dbReference>
<dbReference type="PANTHER" id="PTHR30332">
    <property type="entry name" value="PROBABLE GENERAL SECRETION PATHWAY PROTEIN D"/>
    <property type="match status" value="1"/>
</dbReference>
<dbReference type="InterPro" id="IPR013356">
    <property type="entry name" value="T2SS_GspD"/>
</dbReference>
<dbReference type="PRINTS" id="PR00811">
    <property type="entry name" value="BCTERIALGSPD"/>
</dbReference>
<evidence type="ECO:0000256" key="1">
    <source>
        <dbReference type="ARBA" id="ARBA00004442"/>
    </source>
</evidence>
<dbReference type="AlphaFoldDB" id="A0A1V1PFM4"/>
<evidence type="ECO:0000259" key="12">
    <source>
        <dbReference type="Pfam" id="PF00263"/>
    </source>
</evidence>
<comment type="caution">
    <text evidence="15">The sequence shown here is derived from an EMBL/GenBank/DDBJ whole genome shotgun (WGS) entry which is preliminary data.</text>
</comment>
<evidence type="ECO:0000256" key="8">
    <source>
        <dbReference type="ARBA" id="ARBA00023136"/>
    </source>
</evidence>
<evidence type="ECO:0000313" key="15">
    <source>
        <dbReference type="EMBL" id="ETR73722.1"/>
    </source>
</evidence>
<evidence type="ECO:0000256" key="5">
    <source>
        <dbReference type="ARBA" id="ARBA00022692"/>
    </source>
</evidence>
<dbReference type="InterPro" id="IPR049371">
    <property type="entry name" value="GspD-like_N0"/>
</dbReference>
<sequence length="666" mass="74464">MNSTIIKTIKCLFIVFIGISIIMTSYDSSIYAARVTDQNKVSSNRQKPPTRRRNTQRPQQKPDEAERFVTIDFNDVDIEVFIKFISELTHKNFIVDRRVKGKVSIISPSKISVKEAFKVFESVLEVHGFALVESGEVTKIVPATDARTKSIETRLREEASEPEDKVITQIIRLQYAEPNEIKKLFSPLISKSSVILSYPPTNMLIVTDVLSNIQRLLHLLSAIDVEGVGQELSMIPLEHATSQTLVKTLNSIFSKKSSKRKRVASEPVKIVAEERTNSVIVLASEDDMLKVKELITMLDKEVPREEGKIRVYYLEHAKAEDLEKVLKNLPSKQKKDNKGRAPIISKDVTIAADKSTNSLIITAERDDYLVLETVIKKLDIPRSMVYIECVIMEVSTDKALDLGLEWRGGAEFGTNKGGVFGGFGTGIPVTSLDSVTQFSNATVGVIGESIKFGGQNFNSISALVNATKTDDDVNIISTPQILTTDNEEATFKVGETIPFVTRSGSSDSSYDYNNYEYRDVGVSLKVTPQINKSGFVRLEIEQEVKDVVEDSVAANVLAPKTTNRSSKTTVLVQNEQTIVISGMIDEKVTVAKSGIPCLGKLPIIGRLFSSYNNKHEKTNLFFFLTPHIINNKHESFKFHDHKRKEIDSSMKKEEQTIKLYKKSIKD</sequence>
<evidence type="ECO:0000256" key="7">
    <source>
        <dbReference type="ARBA" id="ARBA00022927"/>
    </source>
</evidence>
<keyword evidence="7" id="KW-0653">Protein transport</keyword>
<dbReference type="GO" id="GO:0015627">
    <property type="term" value="C:type II protein secretion system complex"/>
    <property type="evidence" value="ECO:0007669"/>
    <property type="project" value="InterPro"/>
</dbReference>